<dbReference type="EMBL" id="VNIK02000001">
    <property type="protein sequence ID" value="KAB5492131.1"/>
    <property type="molecule type" value="Genomic_DNA"/>
</dbReference>
<evidence type="ECO:0000313" key="2">
    <source>
        <dbReference type="Proteomes" id="UP000319204"/>
    </source>
</evidence>
<dbReference type="RefSeq" id="WP_151889270.1">
    <property type="nucleotide sequence ID" value="NZ_VNIK02000001.1"/>
</dbReference>
<protein>
    <submittedName>
        <fullName evidence="1">Uncharacterized protein</fullName>
    </submittedName>
</protein>
<dbReference type="OrthoDB" id="673018at2"/>
<dbReference type="AlphaFoldDB" id="A0A5N5IU77"/>
<evidence type="ECO:0000313" key="1">
    <source>
        <dbReference type="EMBL" id="KAB5492131.1"/>
    </source>
</evidence>
<accession>A0A5N5IU77</accession>
<sequence>MTLLVMAGLFLTATSFYAYIEYSAYQKRKERYTVQAMSVLEIPHENDPTENALDAFKHFQEYRNVLNGYAAFLLDLGMNVGSVSYKNTLRDEIMASLESQEYGETYWNTVLKIPFEYDRNTKEFRRSDYGALYVVPAVYEQPDLEVDYGDLNDARNYAFFERMSQLLYIGQRIKSFDRSAENIGNLWDHNKSHIYTFFSKKKYDKLCKQVVDDLVEVYDTITATLNYEEFYRMYDVSDDVFLDFPSLEYTSSFAYSWPFSFWDRRFAEDNAAEVYGILEEIQNHYKD</sequence>
<organism evidence="1 2">
    <name type="scientific">Flagellimonas hadalis</name>
    <dbReference type="NCBI Taxonomy" id="2597517"/>
    <lineage>
        <taxon>Bacteria</taxon>
        <taxon>Pseudomonadati</taxon>
        <taxon>Bacteroidota</taxon>
        <taxon>Flavobacteriia</taxon>
        <taxon>Flavobacteriales</taxon>
        <taxon>Flavobacteriaceae</taxon>
        <taxon>Flagellimonas</taxon>
    </lineage>
</organism>
<comment type="caution">
    <text evidence="1">The sequence shown here is derived from an EMBL/GenBank/DDBJ whole genome shotgun (WGS) entry which is preliminary data.</text>
</comment>
<proteinExistence type="predicted"/>
<keyword evidence="2" id="KW-1185">Reference proteome</keyword>
<reference evidence="1" key="1">
    <citation type="submission" date="2019-10" db="EMBL/GenBank/DDBJ databases">
        <title>Muricauda hadale sp. nov., a piezophilic bacterium isolated from hadopelagic water of the Mariana Trench.</title>
        <authorList>
            <person name="Wei Y."/>
        </authorList>
    </citation>
    <scope>NUCLEOTIDE SEQUENCE [LARGE SCALE GENOMIC DNA]</scope>
    <source>
        <strain evidence="1">MT-229</strain>
    </source>
</reference>
<gene>
    <name evidence="1" type="ORF">FOT42_004055</name>
</gene>
<name>A0A5N5IU77_9FLAO</name>
<dbReference type="Proteomes" id="UP000319204">
    <property type="component" value="Unassembled WGS sequence"/>
</dbReference>